<proteinExistence type="inferred from homology"/>
<keyword evidence="4 11" id="KW-0808">Transferase</keyword>
<dbReference type="EC" id="2.3.1.-" evidence="11"/>
<evidence type="ECO:0000313" key="12">
    <source>
        <dbReference type="EMBL" id="KAG5191032.1"/>
    </source>
</evidence>
<evidence type="ECO:0000313" key="13">
    <source>
        <dbReference type="Proteomes" id="UP000664859"/>
    </source>
</evidence>
<dbReference type="OrthoDB" id="264532at2759"/>
<organism evidence="12 13">
    <name type="scientific">Tribonema minus</name>
    <dbReference type="NCBI Taxonomy" id="303371"/>
    <lineage>
        <taxon>Eukaryota</taxon>
        <taxon>Sar</taxon>
        <taxon>Stramenopiles</taxon>
        <taxon>Ochrophyta</taxon>
        <taxon>PX clade</taxon>
        <taxon>Xanthophyceae</taxon>
        <taxon>Tribonematales</taxon>
        <taxon>Tribonemataceae</taxon>
        <taxon>Tribonema</taxon>
    </lineage>
</organism>
<dbReference type="PANTHER" id="PTHR12317">
    <property type="entry name" value="DIACYLGLYCEROL O-ACYLTRANSFERASE"/>
    <property type="match status" value="1"/>
</dbReference>
<evidence type="ECO:0000256" key="6">
    <source>
        <dbReference type="ARBA" id="ARBA00022824"/>
    </source>
</evidence>
<feature type="transmembrane region" description="Helical" evidence="11">
    <location>
        <begin position="92"/>
        <end position="113"/>
    </location>
</feature>
<evidence type="ECO:0000256" key="1">
    <source>
        <dbReference type="ARBA" id="ARBA00004477"/>
    </source>
</evidence>
<evidence type="ECO:0000256" key="4">
    <source>
        <dbReference type="ARBA" id="ARBA00022679"/>
    </source>
</evidence>
<keyword evidence="10 12" id="KW-0012">Acyltransferase</keyword>
<dbReference type="Proteomes" id="UP000664859">
    <property type="component" value="Unassembled WGS sequence"/>
</dbReference>
<evidence type="ECO:0000256" key="11">
    <source>
        <dbReference type="RuleBase" id="RU367023"/>
    </source>
</evidence>
<dbReference type="EMBL" id="JAFCMP010000024">
    <property type="protein sequence ID" value="KAG5191032.1"/>
    <property type="molecule type" value="Genomic_DNA"/>
</dbReference>
<evidence type="ECO:0000256" key="9">
    <source>
        <dbReference type="ARBA" id="ARBA00023136"/>
    </source>
</evidence>
<comment type="subcellular location">
    <subcellularLocation>
        <location evidence="1 11">Endoplasmic reticulum membrane</location>
        <topology evidence="1 11">Multi-pass membrane protein</topology>
    </subcellularLocation>
</comment>
<name>A0A835ZF37_9STRA</name>
<sequence>MVEVPKAAAALALRSGEEFSITALAEEEQQLNVITPSTSANNFEHLDVNLIPFDSTSTECSSDVDADDLRSEGRLRNCSCHCLEPSKSKPGFFETCLAMLTLGLVCGWFYMILLLEAALVIHAVACQCVWSGSIAALLLASCWFPLDNRYPWEAFIHGPLFKLWRRYFDWSCEVHEQLDPSRRYMFAEMPHGVIPLPALLSASVVRHAFPGLGYVMGVGADIVLRVPGIRQLYGWLGVRAAGPNTIRQMYEQQQRSLHVHRTPHVLKPLLSLCARCCLQDGVHVGVVVGGIAEMFLVSRKEERIFLQQRKGFVRVAIRNGADIVPVQRLVRVAIRNGADIVYVFFFGSSLLFDIAGGSDSNSYLMKLSRKMRSSLVPFYGRWYTTIPHRHPLKMVAGRPIRVEQSDEPDEAVVDAIHKELIKRVRDIYDNHRPAWETRPLVIL</sequence>
<feature type="transmembrane region" description="Helical" evidence="11">
    <location>
        <begin position="119"/>
        <end position="140"/>
    </location>
</feature>
<keyword evidence="6 11" id="KW-0256">Endoplasmic reticulum</keyword>
<dbReference type="InterPro" id="IPR007130">
    <property type="entry name" value="DAGAT"/>
</dbReference>
<protein>
    <recommendedName>
        <fullName evidence="11">Acyltransferase</fullName>
        <ecNumber evidence="11">2.3.1.-</ecNumber>
    </recommendedName>
</protein>
<dbReference type="Pfam" id="PF03982">
    <property type="entry name" value="DAGAT"/>
    <property type="match status" value="2"/>
</dbReference>
<comment type="similarity">
    <text evidence="2 11">Belongs to the diacylglycerol acyltransferase family.</text>
</comment>
<evidence type="ECO:0000256" key="5">
    <source>
        <dbReference type="ARBA" id="ARBA00022692"/>
    </source>
</evidence>
<dbReference type="GO" id="GO:0004144">
    <property type="term" value="F:diacylglycerol O-acyltransferase activity"/>
    <property type="evidence" value="ECO:0007669"/>
    <property type="project" value="TreeGrafter"/>
</dbReference>
<keyword evidence="9 11" id="KW-0472">Membrane</keyword>
<evidence type="ECO:0000256" key="2">
    <source>
        <dbReference type="ARBA" id="ARBA00005420"/>
    </source>
</evidence>
<evidence type="ECO:0000256" key="7">
    <source>
        <dbReference type="ARBA" id="ARBA00022989"/>
    </source>
</evidence>
<evidence type="ECO:0000256" key="10">
    <source>
        <dbReference type="ARBA" id="ARBA00023315"/>
    </source>
</evidence>
<dbReference type="GO" id="GO:0005789">
    <property type="term" value="C:endoplasmic reticulum membrane"/>
    <property type="evidence" value="ECO:0007669"/>
    <property type="project" value="UniProtKB-SubCell"/>
</dbReference>
<dbReference type="PANTHER" id="PTHR12317:SF63">
    <property type="entry name" value="DIACYLGLYCEROL O-ACYLTRANSFERASE 2"/>
    <property type="match status" value="1"/>
</dbReference>
<keyword evidence="8" id="KW-0443">Lipid metabolism</keyword>
<gene>
    <name evidence="12" type="ORF">JKP88DRAFT_261886</name>
</gene>
<dbReference type="GO" id="GO:0019432">
    <property type="term" value="P:triglyceride biosynthetic process"/>
    <property type="evidence" value="ECO:0007669"/>
    <property type="project" value="TreeGrafter"/>
</dbReference>
<keyword evidence="7 11" id="KW-1133">Transmembrane helix</keyword>
<comment type="caution">
    <text evidence="12">The sequence shown here is derived from an EMBL/GenBank/DDBJ whole genome shotgun (WGS) entry which is preliminary data.</text>
</comment>
<keyword evidence="3" id="KW-0444">Lipid biosynthesis</keyword>
<evidence type="ECO:0000256" key="3">
    <source>
        <dbReference type="ARBA" id="ARBA00022516"/>
    </source>
</evidence>
<accession>A0A835ZF37</accession>
<keyword evidence="13" id="KW-1185">Reference proteome</keyword>
<reference evidence="12" key="1">
    <citation type="submission" date="2021-02" db="EMBL/GenBank/DDBJ databases">
        <title>First Annotated Genome of the Yellow-green Alga Tribonema minus.</title>
        <authorList>
            <person name="Mahan K.M."/>
        </authorList>
    </citation>
    <scope>NUCLEOTIDE SEQUENCE</scope>
    <source>
        <strain evidence="12">UTEX B ZZ1240</strain>
    </source>
</reference>
<evidence type="ECO:0000256" key="8">
    <source>
        <dbReference type="ARBA" id="ARBA00023098"/>
    </source>
</evidence>
<keyword evidence="5 11" id="KW-0812">Transmembrane</keyword>
<dbReference type="AlphaFoldDB" id="A0A835ZF37"/>